<dbReference type="GO" id="GO:0008173">
    <property type="term" value="F:RNA methyltransferase activity"/>
    <property type="evidence" value="ECO:0007669"/>
    <property type="project" value="InterPro"/>
</dbReference>
<comment type="similarity">
    <text evidence="5">Belongs to the class I-like SAM-binding methyltransferase superfamily. RsmB/NOP family.</text>
</comment>
<reference evidence="7 8" key="1">
    <citation type="journal article" date="2015" name="Antonie Van Leeuwenhoek">
        <title>Thioclava indica sp. nov., isolated from surface seawater of the Indian Ocean.</title>
        <authorList>
            <person name="Liu Y."/>
            <person name="Lai Q."/>
            <person name="Du J."/>
            <person name="Xu H."/>
            <person name="Jiang L."/>
            <person name="Shao Z."/>
        </authorList>
    </citation>
    <scope>NUCLEOTIDE SEQUENCE [LARGE SCALE GENOMIC DNA]</scope>
    <source>
        <strain evidence="7 8">DT23-4</strain>
    </source>
</reference>
<dbReference type="OrthoDB" id="9810297at2"/>
<feature type="binding site" evidence="5">
    <location>
        <position position="289"/>
    </location>
    <ligand>
        <name>S-adenosyl-L-methionine</name>
        <dbReference type="ChEBI" id="CHEBI:59789"/>
    </ligand>
</feature>
<comment type="caution">
    <text evidence="5">Lacks conserved residue(s) required for the propagation of feature annotation.</text>
</comment>
<keyword evidence="1 5" id="KW-0489">Methyltransferase</keyword>
<dbReference type="Pfam" id="PF22458">
    <property type="entry name" value="RsmF-B_ferredox"/>
    <property type="match status" value="1"/>
</dbReference>
<dbReference type="Gene3D" id="3.30.70.1170">
    <property type="entry name" value="Sun protein, domain 3"/>
    <property type="match status" value="1"/>
</dbReference>
<dbReference type="InterPro" id="IPR049560">
    <property type="entry name" value="MeTrfase_RsmB-F_NOP2_cat"/>
</dbReference>
<organism evidence="7 8">
    <name type="scientific">Thioclava indica</name>
    <dbReference type="NCBI Taxonomy" id="1353528"/>
    <lineage>
        <taxon>Bacteria</taxon>
        <taxon>Pseudomonadati</taxon>
        <taxon>Pseudomonadota</taxon>
        <taxon>Alphaproteobacteria</taxon>
        <taxon>Rhodobacterales</taxon>
        <taxon>Paracoccaceae</taxon>
        <taxon>Thioclava</taxon>
    </lineage>
</organism>
<accession>A0A074JT22</accession>
<evidence type="ECO:0000256" key="1">
    <source>
        <dbReference type="ARBA" id="ARBA00022603"/>
    </source>
</evidence>
<dbReference type="Proteomes" id="UP000027471">
    <property type="component" value="Unassembled WGS sequence"/>
</dbReference>
<feature type="domain" description="SAM-dependent MTase RsmB/NOP-type" evidence="6">
    <location>
        <begin position="137"/>
        <end position="390"/>
    </location>
</feature>
<dbReference type="InterPro" id="IPR001678">
    <property type="entry name" value="MeTrfase_RsmB-F_NOP2_dom"/>
</dbReference>
<dbReference type="EMBL" id="AUNB01000014">
    <property type="protein sequence ID" value="KEO60831.1"/>
    <property type="molecule type" value="Genomic_DNA"/>
</dbReference>
<keyword evidence="2 5" id="KW-0808">Transferase</keyword>
<dbReference type="GO" id="GO:0001510">
    <property type="term" value="P:RNA methylation"/>
    <property type="evidence" value="ECO:0007669"/>
    <property type="project" value="InterPro"/>
</dbReference>
<comment type="caution">
    <text evidence="7">The sequence shown here is derived from an EMBL/GenBank/DDBJ whole genome shotgun (WGS) entry which is preliminary data.</text>
</comment>
<dbReference type="InterPro" id="IPR029063">
    <property type="entry name" value="SAM-dependent_MTases_sf"/>
</dbReference>
<dbReference type="PANTHER" id="PTHR22807">
    <property type="entry name" value="NOP2 YEAST -RELATED NOL1/NOP2/FMU SUN DOMAIN-CONTAINING"/>
    <property type="match status" value="1"/>
</dbReference>
<keyword evidence="3 5" id="KW-0949">S-adenosyl-L-methionine</keyword>
<sequence length="390" mass="41326">MTPAARIAAAISLLDRIASGDPAERALTNWARTNRYAGSKDRAAIRDHVFDALRCRGSFAALGGGEQGRALMLGMMRAQLIDPDALFTGEGYAPQPLTDTERAAFEAAAPENIAALDWPAWLRPILQADLGADYPAISQAMRARAPVFLRVNLAHGTRDQAQTALAGEGIIAQPHVLAETALEVTQGARLIQRSQAYLNGLVELQDASSQAAAALLPLAPGDRVLDYCAGGGGKALAIAAACPQARIFAHDADPGRMRDLPARAKRAGARITQRPPGDPGAGYDVVLVDAPCSGSGTWRRTPEAKWRLDPARLSELCALQAQILMAAADLVAPEGALAYMTCSVLQAENEDQLNKIADYGWSVEIARRFSPQSGGDGFFAAVLRRSQGAR</sequence>
<dbReference type="STRING" id="1353528.DT23_12165"/>
<dbReference type="Gene3D" id="3.40.50.150">
    <property type="entry name" value="Vaccinia Virus protein VP39"/>
    <property type="match status" value="1"/>
</dbReference>
<dbReference type="PROSITE" id="PS51686">
    <property type="entry name" value="SAM_MT_RSMB_NOP"/>
    <property type="match status" value="1"/>
</dbReference>
<evidence type="ECO:0000256" key="5">
    <source>
        <dbReference type="PROSITE-ProRule" id="PRU01023"/>
    </source>
</evidence>
<dbReference type="PRINTS" id="PR02008">
    <property type="entry name" value="RCMTFAMILY"/>
</dbReference>
<name>A0A074JT22_9RHOB</name>
<keyword evidence="4 5" id="KW-0694">RNA-binding</keyword>
<dbReference type="InterPro" id="IPR023267">
    <property type="entry name" value="RCMT"/>
</dbReference>
<keyword evidence="8" id="KW-1185">Reference proteome</keyword>
<proteinExistence type="inferred from homology"/>
<dbReference type="SUPFAM" id="SSF53335">
    <property type="entry name" value="S-adenosyl-L-methionine-dependent methyltransferases"/>
    <property type="match status" value="1"/>
</dbReference>
<feature type="binding site" evidence="5">
    <location>
        <position position="251"/>
    </location>
    <ligand>
        <name>S-adenosyl-L-methionine</name>
        <dbReference type="ChEBI" id="CHEBI:59789"/>
    </ligand>
</feature>
<evidence type="ECO:0000256" key="4">
    <source>
        <dbReference type="ARBA" id="ARBA00022884"/>
    </source>
</evidence>
<dbReference type="PANTHER" id="PTHR22807:SF53">
    <property type="entry name" value="RIBOSOMAL RNA SMALL SUBUNIT METHYLTRANSFERASE B-RELATED"/>
    <property type="match status" value="1"/>
</dbReference>
<dbReference type="Pfam" id="PF01189">
    <property type="entry name" value="Methyltr_RsmB-F"/>
    <property type="match status" value="1"/>
</dbReference>
<evidence type="ECO:0000256" key="3">
    <source>
        <dbReference type="ARBA" id="ARBA00022691"/>
    </source>
</evidence>
<dbReference type="AlphaFoldDB" id="A0A074JT22"/>
<evidence type="ECO:0000313" key="8">
    <source>
        <dbReference type="Proteomes" id="UP000027471"/>
    </source>
</evidence>
<evidence type="ECO:0000259" key="6">
    <source>
        <dbReference type="PROSITE" id="PS51686"/>
    </source>
</evidence>
<protein>
    <recommendedName>
        <fullName evidence="6">SAM-dependent MTase RsmB/NOP-type domain-containing protein</fullName>
    </recommendedName>
</protein>
<gene>
    <name evidence="7" type="ORF">DT23_12165</name>
</gene>
<feature type="active site" description="Nucleophile" evidence="5">
    <location>
        <position position="342"/>
    </location>
</feature>
<dbReference type="RefSeq" id="WP_038128930.1">
    <property type="nucleotide sequence ID" value="NZ_AUNB01000014.1"/>
</dbReference>
<evidence type="ECO:0000313" key="7">
    <source>
        <dbReference type="EMBL" id="KEO60831.1"/>
    </source>
</evidence>
<dbReference type="InterPro" id="IPR054728">
    <property type="entry name" value="RsmB-like_ferredoxin"/>
</dbReference>
<dbReference type="GO" id="GO:0003723">
    <property type="term" value="F:RNA binding"/>
    <property type="evidence" value="ECO:0007669"/>
    <property type="project" value="UniProtKB-UniRule"/>
</dbReference>
<evidence type="ECO:0000256" key="2">
    <source>
        <dbReference type="ARBA" id="ARBA00022679"/>
    </source>
</evidence>
<dbReference type="eggNOG" id="COG0144">
    <property type="taxonomic scope" value="Bacteria"/>
</dbReference>